<reference evidence="3" key="1">
    <citation type="submission" date="2017-06" db="EMBL/GenBank/DDBJ databases">
        <authorList>
            <person name="LiPuma J."/>
            <person name="Spilker T."/>
        </authorList>
    </citation>
    <scope>NUCLEOTIDE SEQUENCE [LARGE SCALE GENOMIC DNA]</scope>
    <source>
        <strain evidence="3">AU17325</strain>
    </source>
</reference>
<feature type="transmembrane region" description="Helical" evidence="1">
    <location>
        <begin position="141"/>
        <end position="163"/>
    </location>
</feature>
<dbReference type="Proteomes" id="UP000214600">
    <property type="component" value="Unassembled WGS sequence"/>
</dbReference>
<comment type="caution">
    <text evidence="2">The sequence shown here is derived from an EMBL/GenBank/DDBJ whole genome shotgun (WGS) entry which is preliminary data.</text>
</comment>
<protein>
    <submittedName>
        <fullName evidence="2">Uncharacterized protein</fullName>
    </submittedName>
</protein>
<gene>
    <name evidence="2" type="ORF">CFB84_34450</name>
</gene>
<evidence type="ECO:0000313" key="3">
    <source>
        <dbReference type="Proteomes" id="UP000214600"/>
    </source>
</evidence>
<dbReference type="AlphaFoldDB" id="A0A228I220"/>
<evidence type="ECO:0000256" key="1">
    <source>
        <dbReference type="SAM" id="Phobius"/>
    </source>
</evidence>
<dbReference type="NCBIfam" id="NF041560">
    <property type="entry name" value="T6SS_Burk_ExIF"/>
    <property type="match status" value="1"/>
</dbReference>
<proteinExistence type="predicted"/>
<reference evidence="2 3" key="2">
    <citation type="submission" date="2017-08" db="EMBL/GenBank/DDBJ databases">
        <title>WGS of novel Burkholderia cepaca complex species.</title>
        <authorList>
            <person name="Lipuma J."/>
            <person name="Spilker T."/>
        </authorList>
    </citation>
    <scope>NUCLEOTIDE SEQUENCE [LARGE SCALE GENOMIC DNA]</scope>
    <source>
        <strain evidence="2 3">AU17325</strain>
    </source>
</reference>
<dbReference type="OrthoDB" id="6452874at2"/>
<accession>A0A228I220</accession>
<dbReference type="InterPro" id="IPR048130">
    <property type="entry name" value="T6SS_ExIF-like"/>
</dbReference>
<keyword evidence="1" id="KW-1133">Transmembrane helix</keyword>
<feature type="transmembrane region" description="Helical" evidence="1">
    <location>
        <begin position="169"/>
        <end position="194"/>
    </location>
</feature>
<name>A0A228I220_9BURK</name>
<evidence type="ECO:0000313" key="2">
    <source>
        <dbReference type="EMBL" id="OXI36473.1"/>
    </source>
</evidence>
<organism evidence="2 3">
    <name type="scientific">Burkholderia aenigmatica</name>
    <dbReference type="NCBI Taxonomy" id="2015348"/>
    <lineage>
        <taxon>Bacteria</taxon>
        <taxon>Pseudomonadati</taxon>
        <taxon>Pseudomonadota</taxon>
        <taxon>Betaproteobacteria</taxon>
        <taxon>Burkholderiales</taxon>
        <taxon>Burkholderiaceae</taxon>
        <taxon>Burkholderia</taxon>
        <taxon>Burkholderia cepacia complex</taxon>
    </lineage>
</organism>
<keyword evidence="1" id="KW-0812">Transmembrane</keyword>
<dbReference type="EMBL" id="NKFA01000023">
    <property type="protein sequence ID" value="OXI36473.1"/>
    <property type="molecule type" value="Genomic_DNA"/>
</dbReference>
<keyword evidence="1" id="KW-0472">Membrane</keyword>
<sequence>MTANTEKSSPTRLLRGHIKNLRSTRQFQEFLFTDADRTAMGATAVVAGLAGLGGVAIGLAASADDTAEEAALLEFELDGKSIRAWVWLSVFKEGDEVEIVAEPFGEIWRAFGIRRVSDRIVALHPHCSRGRYAHYKATARWWFLIYSSMMLVMVFLGLVVIPFKEIHDWFAVFYMYAVGGGMAAAIFGVIAFNISRKFMGFVRLAEGIFAGFGWKDVKNIDLPAITKKSKQPGEPGALGVLYFRY</sequence>
<dbReference type="RefSeq" id="WP_089453703.1">
    <property type="nucleotide sequence ID" value="NZ_NKFA01000023.1"/>
</dbReference>